<sequence>MKIVEIEDFFHPNAGYQINILSKYFVKHGHEVTIVTASADRMPPQLAAFFGVDNIEAYDREYTRTTGVQIIRLPIYGFVSNRAIFTPELRRTVDGLQPDILFAHDNDTASAMQFIARLGHLPYAFVTDSHMLAMASVNRFNKLFHGFYRRVLAPRLIRYQIPVIRTQDDPYVEQVLGVPLQQAPWISFGSDTLLFHPDADARQKFRREHQIPDDAFVLLYAGKLDESKGGRLLAEALQQPLPARRPVVCLVVGNTAGDAYGREVEALLKASQNRILRFPTQRYMDLAPFYQAADLAVFPKQCSLSFYDAQACGLPVLSEDNNINVDRNAHGNGLCFASGSVEDFRQKLQQMLDLPPEDYRRMSRQACDFIKQEYDYEQKAREYEQILQASLDAYRAGKQRR</sequence>
<comment type="caution">
    <text evidence="3">The sequence shown here is derived from an EMBL/GenBank/DDBJ whole genome shotgun (WGS) entry which is preliminary data.</text>
</comment>
<dbReference type="HOGENOM" id="CLU_059321_1_0_9"/>
<dbReference type="OrthoDB" id="9802525at2"/>
<dbReference type="SUPFAM" id="SSF53756">
    <property type="entry name" value="UDP-Glycosyltransferase/glycogen phosphorylase"/>
    <property type="match status" value="1"/>
</dbReference>
<keyword evidence="3" id="KW-0808">Transferase</keyword>
<evidence type="ECO:0000313" key="3">
    <source>
        <dbReference type="EMBL" id="EFB75177.1"/>
    </source>
</evidence>
<dbReference type="InterPro" id="IPR050194">
    <property type="entry name" value="Glycosyltransferase_grp1"/>
</dbReference>
<dbReference type="Gene3D" id="3.40.50.2000">
    <property type="entry name" value="Glycogen Phosphorylase B"/>
    <property type="match status" value="2"/>
</dbReference>
<dbReference type="EMBL" id="ACBY02000032">
    <property type="protein sequence ID" value="EFB75177.1"/>
    <property type="molecule type" value="Genomic_DNA"/>
</dbReference>
<evidence type="ECO:0000313" key="4">
    <source>
        <dbReference type="Proteomes" id="UP000003438"/>
    </source>
</evidence>
<feature type="domain" description="Glycosyl transferase family 1" evidence="1">
    <location>
        <begin position="202"/>
        <end position="366"/>
    </location>
</feature>
<keyword evidence="3" id="KW-0328">Glycosyltransferase</keyword>
<reference evidence="3" key="1">
    <citation type="submission" date="2009-12" db="EMBL/GenBank/DDBJ databases">
        <authorList>
            <person name="Weinstock G."/>
            <person name="Sodergren E."/>
            <person name="Clifton S."/>
            <person name="Fulton L."/>
            <person name="Fulton B."/>
            <person name="Courtney L."/>
            <person name="Fronick C."/>
            <person name="Harrison M."/>
            <person name="Strong C."/>
            <person name="Farmer C."/>
            <person name="Delahaunty K."/>
            <person name="Markovic C."/>
            <person name="Hall O."/>
            <person name="Minx P."/>
            <person name="Tomlinson C."/>
            <person name="Mitreva M."/>
            <person name="Nelson J."/>
            <person name="Hou S."/>
            <person name="Wollam A."/>
            <person name="Pepin K.H."/>
            <person name="Johnson M."/>
            <person name="Bhonagiri V."/>
            <person name="Nash W.E."/>
            <person name="Warren W."/>
            <person name="Chinwalla A."/>
            <person name="Mardis E.R."/>
            <person name="Wilson R.K."/>
        </authorList>
    </citation>
    <scope>NUCLEOTIDE SEQUENCE [LARGE SCALE GENOMIC DNA]</scope>
    <source>
        <strain evidence="3">DSM 15176</strain>
    </source>
</reference>
<protein>
    <submittedName>
        <fullName evidence="3">Glycosyltransferase, group 1 family protein</fullName>
        <ecNumber evidence="3">2.4.-.-</ecNumber>
    </submittedName>
</protein>
<evidence type="ECO:0000259" key="1">
    <source>
        <dbReference type="Pfam" id="PF00534"/>
    </source>
</evidence>
<dbReference type="STRING" id="411471.SUBVAR_06535"/>
<dbReference type="PANTHER" id="PTHR45947">
    <property type="entry name" value="SULFOQUINOVOSYL TRANSFERASE SQD2"/>
    <property type="match status" value="1"/>
</dbReference>
<dbReference type="RefSeq" id="WP_007047897.1">
    <property type="nucleotide sequence ID" value="NZ_GG704770.1"/>
</dbReference>
<dbReference type="Proteomes" id="UP000003438">
    <property type="component" value="Unassembled WGS sequence"/>
</dbReference>
<proteinExistence type="predicted"/>
<dbReference type="InterPro" id="IPR001296">
    <property type="entry name" value="Glyco_trans_1"/>
</dbReference>
<dbReference type="PANTHER" id="PTHR45947:SF3">
    <property type="entry name" value="SULFOQUINOVOSYL TRANSFERASE SQD2"/>
    <property type="match status" value="1"/>
</dbReference>
<name>D1PQ67_9FIRM</name>
<dbReference type="eggNOG" id="COG0438">
    <property type="taxonomic scope" value="Bacteria"/>
</dbReference>
<keyword evidence="4" id="KW-1185">Reference proteome</keyword>
<dbReference type="GO" id="GO:0016757">
    <property type="term" value="F:glycosyltransferase activity"/>
    <property type="evidence" value="ECO:0007669"/>
    <property type="project" value="UniProtKB-KW"/>
</dbReference>
<organism evidence="3 4">
    <name type="scientific">Subdoligranulum variabile DSM 15176</name>
    <dbReference type="NCBI Taxonomy" id="411471"/>
    <lineage>
        <taxon>Bacteria</taxon>
        <taxon>Bacillati</taxon>
        <taxon>Bacillota</taxon>
        <taxon>Clostridia</taxon>
        <taxon>Eubacteriales</taxon>
        <taxon>Oscillospiraceae</taxon>
        <taxon>Subdoligranulum</taxon>
    </lineage>
</organism>
<evidence type="ECO:0000259" key="2">
    <source>
        <dbReference type="Pfam" id="PF13579"/>
    </source>
</evidence>
<feature type="domain" description="Glycosyltransferase subfamily 4-like N-terminal" evidence="2">
    <location>
        <begin position="21"/>
        <end position="151"/>
    </location>
</feature>
<dbReference type="Pfam" id="PF00534">
    <property type="entry name" value="Glycos_transf_1"/>
    <property type="match status" value="1"/>
</dbReference>
<dbReference type="Pfam" id="PF13579">
    <property type="entry name" value="Glyco_trans_4_4"/>
    <property type="match status" value="1"/>
</dbReference>
<accession>D1PQ67</accession>
<dbReference type="CAZy" id="GT4">
    <property type="family name" value="Glycosyltransferase Family 4"/>
</dbReference>
<dbReference type="CDD" id="cd03801">
    <property type="entry name" value="GT4_PimA-like"/>
    <property type="match status" value="1"/>
</dbReference>
<dbReference type="AlphaFoldDB" id="D1PQ67"/>
<gene>
    <name evidence="3" type="ORF">SUBVAR_06535</name>
</gene>
<dbReference type="EC" id="2.4.-.-" evidence="3"/>
<dbReference type="InterPro" id="IPR028098">
    <property type="entry name" value="Glyco_trans_4-like_N"/>
</dbReference>